<name>A0AAE3A7V1_9FIRM</name>
<evidence type="ECO:0000313" key="3">
    <source>
        <dbReference type="EMBL" id="MCC2126192.1"/>
    </source>
</evidence>
<dbReference type="PANTHER" id="PTHR33393">
    <property type="entry name" value="POLYGLUTAMINE SYNTHESIS ACCESSORY PROTEIN RV0574C-RELATED"/>
    <property type="match status" value="1"/>
</dbReference>
<dbReference type="Pfam" id="PF09587">
    <property type="entry name" value="PGA_cap"/>
    <property type="match status" value="1"/>
</dbReference>
<dbReference type="EMBL" id="JAJEPS010000006">
    <property type="protein sequence ID" value="MCC2126192.1"/>
    <property type="molecule type" value="Genomic_DNA"/>
</dbReference>
<comment type="similarity">
    <text evidence="1">Belongs to the CapA family.</text>
</comment>
<comment type="caution">
    <text evidence="3">The sequence shown here is derived from an EMBL/GenBank/DDBJ whole genome shotgun (WGS) entry which is preliminary data.</text>
</comment>
<dbReference type="InterPro" id="IPR019079">
    <property type="entry name" value="Capsule_synth_CapA"/>
</dbReference>
<dbReference type="RefSeq" id="WP_118769922.1">
    <property type="nucleotide sequence ID" value="NZ_JAJEPS010000006.1"/>
</dbReference>
<reference evidence="3 4" key="1">
    <citation type="submission" date="2021-10" db="EMBL/GenBank/DDBJ databases">
        <title>Anaerobic single-cell dispensing facilitates the cultivation of human gut bacteria.</title>
        <authorList>
            <person name="Afrizal A."/>
        </authorList>
    </citation>
    <scope>NUCLEOTIDE SEQUENCE [LARGE SCALE GENOMIC DNA]</scope>
    <source>
        <strain evidence="3 4">CLA-AA-H276</strain>
    </source>
</reference>
<evidence type="ECO:0000259" key="2">
    <source>
        <dbReference type="SMART" id="SM00854"/>
    </source>
</evidence>
<dbReference type="CDD" id="cd07381">
    <property type="entry name" value="MPP_CapA"/>
    <property type="match status" value="1"/>
</dbReference>
<evidence type="ECO:0000313" key="4">
    <source>
        <dbReference type="Proteomes" id="UP001198220"/>
    </source>
</evidence>
<dbReference type="AlphaFoldDB" id="A0AAE3A7V1"/>
<proteinExistence type="inferred from homology"/>
<protein>
    <submittedName>
        <fullName evidence="3">CapA family protein</fullName>
    </submittedName>
</protein>
<dbReference type="Gene3D" id="3.60.21.10">
    <property type="match status" value="1"/>
</dbReference>
<dbReference type="Proteomes" id="UP001198220">
    <property type="component" value="Unassembled WGS sequence"/>
</dbReference>
<dbReference type="InterPro" id="IPR029052">
    <property type="entry name" value="Metallo-depent_PP-like"/>
</dbReference>
<sequence>MSEIKRDKATLVFTGDIGFDRYMDGKWDDEELLSKEVLAFLHSADHVIANVEGPLVDQASNTTTEGVQQLMHTMNPAAIKVLQKMKADIWNICNNHIMDAGEMGMKCTLEQAEKHGVKTIGAGMNLKEAKKPLILPDAGGIGMFGVGYQRGCKPAGEEKAGCLNWADMETIQNVIDEIKKTCRWCVIVSHGGEEFTSLPTPYTRDRYLEYLKMGADVVVCHHPHVPMNYETFDKKAIFYSLGNFIFDTDYQRAQFNTDIGLLLKLHFTEEDFSFEPFGIKIERGPEHVVQGEIPRIFEDVQEEEYLKLEPLAAKMFISATKRQQIYLNPAEYANASEEKWKENFSNPRRSGRVIGEALDFAIVCPLAEKEKEKEWKNSKLENVKNYILEQI</sequence>
<keyword evidence="4" id="KW-1185">Reference proteome</keyword>
<organism evidence="3 4">
    <name type="scientific">Hominiventricola filiformis</name>
    <dbReference type="NCBI Taxonomy" id="2885352"/>
    <lineage>
        <taxon>Bacteria</taxon>
        <taxon>Bacillati</taxon>
        <taxon>Bacillota</taxon>
        <taxon>Clostridia</taxon>
        <taxon>Lachnospirales</taxon>
        <taxon>Lachnospiraceae</taxon>
        <taxon>Hominiventricola</taxon>
    </lineage>
</organism>
<feature type="domain" description="Capsule synthesis protein CapA" evidence="2">
    <location>
        <begin position="10"/>
        <end position="248"/>
    </location>
</feature>
<accession>A0AAE3A7V1</accession>
<dbReference type="InterPro" id="IPR052169">
    <property type="entry name" value="CW_Biosynth-Accessory"/>
</dbReference>
<gene>
    <name evidence="3" type="ORF">LKD36_08365</name>
</gene>
<dbReference type="PANTHER" id="PTHR33393:SF11">
    <property type="entry name" value="POLYGLUTAMINE SYNTHESIS ACCESSORY PROTEIN RV0574C-RELATED"/>
    <property type="match status" value="1"/>
</dbReference>
<dbReference type="SUPFAM" id="SSF56300">
    <property type="entry name" value="Metallo-dependent phosphatases"/>
    <property type="match status" value="1"/>
</dbReference>
<dbReference type="SMART" id="SM00854">
    <property type="entry name" value="PGA_cap"/>
    <property type="match status" value="1"/>
</dbReference>
<evidence type="ECO:0000256" key="1">
    <source>
        <dbReference type="ARBA" id="ARBA00005662"/>
    </source>
</evidence>